<dbReference type="PANTHER" id="PTHR15977:SF15">
    <property type="entry name" value="CILIA- AND FLAGELLA-ASSOCIATED PROTEIN 46"/>
    <property type="match status" value="1"/>
</dbReference>
<dbReference type="Pfam" id="PF25439">
    <property type="entry name" value="TPR_CFAP46_N"/>
    <property type="match status" value="1"/>
</dbReference>
<sequence>MKYLFDGSNNDGTSKKVPNQFGSDLLVQCAEFALKTCSLDIAKDCLRMYHSCLPVEDVWMCRALICTIQMLPSLNVNCLDRANVLIDSTQKVLNIQKKRQKATPYAYNVCIMFARFCRPLLIPSHMKMLIKSFENVISFLDSYNGCDLAFKSLCRQSNSKDGQSVKVELNEIFNDLKPLTFKEIRWSDYNDDDNEEGHDVNDNIIANKGKEVNEDSTLYPVSDDVIGSLSALVIIIIIA</sequence>
<dbReference type="PANTHER" id="PTHR15977">
    <property type="entry name" value="CILIA- AND FLAGELLA-ASSOCIATED PROTEIN 46"/>
    <property type="match status" value="1"/>
</dbReference>
<keyword evidence="3" id="KW-1185">Reference proteome</keyword>
<evidence type="ECO:0000313" key="1">
    <source>
        <dbReference type="EMBL" id="ESN99941.1"/>
    </source>
</evidence>
<dbReference type="InterPro" id="IPR039586">
    <property type="entry name" value="CFAP46"/>
</dbReference>
<dbReference type="GeneID" id="20205765"/>
<dbReference type="EnsemblMetazoa" id="HelroT176239">
    <property type="protein sequence ID" value="HelroP176239"/>
    <property type="gene ID" value="HelroG176239"/>
</dbReference>
<dbReference type="EMBL" id="KB097026">
    <property type="protein sequence ID" value="ESN99941.1"/>
    <property type="molecule type" value="Genomic_DNA"/>
</dbReference>
<dbReference type="RefSeq" id="XP_009021958.1">
    <property type="nucleotide sequence ID" value="XM_009023710.1"/>
</dbReference>
<dbReference type="STRING" id="6412.T1FAB6"/>
<dbReference type="GO" id="GO:0035082">
    <property type="term" value="P:axoneme assembly"/>
    <property type="evidence" value="ECO:0007669"/>
    <property type="project" value="InterPro"/>
</dbReference>
<dbReference type="OrthoDB" id="68437at2759"/>
<protein>
    <submittedName>
        <fullName evidence="1 2">Uncharacterized protein</fullName>
    </submittedName>
</protein>
<proteinExistence type="predicted"/>
<dbReference type="HOGENOM" id="CLU_1162258_0_0_1"/>
<gene>
    <name evidence="2" type="primary">20205765</name>
    <name evidence="1" type="ORF">HELRODRAFT_176239</name>
</gene>
<reference evidence="3" key="1">
    <citation type="submission" date="2012-12" db="EMBL/GenBank/DDBJ databases">
        <authorList>
            <person name="Hellsten U."/>
            <person name="Grimwood J."/>
            <person name="Chapman J.A."/>
            <person name="Shapiro H."/>
            <person name="Aerts A."/>
            <person name="Otillar R.P."/>
            <person name="Terry A.Y."/>
            <person name="Boore J.L."/>
            <person name="Simakov O."/>
            <person name="Marletaz F."/>
            <person name="Cho S.-J."/>
            <person name="Edsinger-Gonzales E."/>
            <person name="Havlak P."/>
            <person name="Kuo D.-H."/>
            <person name="Larsson T."/>
            <person name="Lv J."/>
            <person name="Arendt D."/>
            <person name="Savage R."/>
            <person name="Osoegawa K."/>
            <person name="de Jong P."/>
            <person name="Lindberg D.R."/>
            <person name="Seaver E.C."/>
            <person name="Weisblat D.A."/>
            <person name="Putnam N.H."/>
            <person name="Grigoriev I.V."/>
            <person name="Rokhsar D.S."/>
        </authorList>
    </citation>
    <scope>NUCLEOTIDE SEQUENCE</scope>
</reference>
<reference evidence="1 3" key="2">
    <citation type="journal article" date="2013" name="Nature">
        <title>Insights into bilaterian evolution from three spiralian genomes.</title>
        <authorList>
            <person name="Simakov O."/>
            <person name="Marletaz F."/>
            <person name="Cho S.J."/>
            <person name="Edsinger-Gonzales E."/>
            <person name="Havlak P."/>
            <person name="Hellsten U."/>
            <person name="Kuo D.H."/>
            <person name="Larsson T."/>
            <person name="Lv J."/>
            <person name="Arendt D."/>
            <person name="Savage R."/>
            <person name="Osoegawa K."/>
            <person name="de Jong P."/>
            <person name="Grimwood J."/>
            <person name="Chapman J.A."/>
            <person name="Shapiro H."/>
            <person name="Aerts A."/>
            <person name="Otillar R.P."/>
            <person name="Terry A.Y."/>
            <person name="Boore J.L."/>
            <person name="Grigoriev I.V."/>
            <person name="Lindberg D.R."/>
            <person name="Seaver E.C."/>
            <person name="Weisblat D.A."/>
            <person name="Putnam N.H."/>
            <person name="Rokhsar D.S."/>
        </authorList>
    </citation>
    <scope>NUCLEOTIDE SEQUENCE</scope>
</reference>
<organism evidence="2 3">
    <name type="scientific">Helobdella robusta</name>
    <name type="common">Californian leech</name>
    <dbReference type="NCBI Taxonomy" id="6412"/>
    <lineage>
        <taxon>Eukaryota</taxon>
        <taxon>Metazoa</taxon>
        <taxon>Spiralia</taxon>
        <taxon>Lophotrochozoa</taxon>
        <taxon>Annelida</taxon>
        <taxon>Clitellata</taxon>
        <taxon>Hirudinea</taxon>
        <taxon>Rhynchobdellida</taxon>
        <taxon>Glossiphoniidae</taxon>
        <taxon>Helobdella</taxon>
    </lineage>
</organism>
<name>T1FAB6_HELRO</name>
<accession>T1FAB6</accession>
<dbReference type="KEGG" id="hro:HELRODRAFT_176239"/>
<dbReference type="Proteomes" id="UP000015101">
    <property type="component" value="Unassembled WGS sequence"/>
</dbReference>
<dbReference type="InParanoid" id="T1FAB6"/>
<dbReference type="CTD" id="20205765"/>
<dbReference type="EMBL" id="AMQM01005592">
    <property type="status" value="NOT_ANNOTATED_CDS"/>
    <property type="molecule type" value="Genomic_DNA"/>
</dbReference>
<evidence type="ECO:0000313" key="2">
    <source>
        <dbReference type="EnsemblMetazoa" id="HelroP176239"/>
    </source>
</evidence>
<dbReference type="GO" id="GO:0060294">
    <property type="term" value="P:cilium movement involved in cell motility"/>
    <property type="evidence" value="ECO:0007669"/>
    <property type="project" value="InterPro"/>
</dbReference>
<reference evidence="2" key="3">
    <citation type="submission" date="2015-06" db="UniProtKB">
        <authorList>
            <consortium name="EnsemblMetazoa"/>
        </authorList>
    </citation>
    <scope>IDENTIFICATION</scope>
</reference>
<evidence type="ECO:0000313" key="3">
    <source>
        <dbReference type="Proteomes" id="UP000015101"/>
    </source>
</evidence>
<dbReference type="InterPro" id="IPR057466">
    <property type="entry name" value="CFAP46_TPR"/>
</dbReference>
<dbReference type="AlphaFoldDB" id="T1FAB6"/>